<dbReference type="OrthoDB" id="10065749at2759"/>
<gene>
    <name evidence="3" type="ORF">CTOB1V02_LOCUS13467</name>
</gene>
<dbReference type="AlphaFoldDB" id="A0A7R8WVC8"/>
<sequence>MAAPLRATVAPEEAVRNGILCLAHGCDSKRTKIFSFSFPAICPVCNEDLTQSELPLPPFRIPFPFVRAQQRALSLVIRPTQGDFLQWV</sequence>
<dbReference type="InterPro" id="IPR053922">
    <property type="entry name" value="MKRN2OS-like_N"/>
</dbReference>
<dbReference type="PANTHER" id="PTHR33963:SF2">
    <property type="entry name" value="MKRN2 OPPOSITE STRAND PROTEIN"/>
    <property type="match status" value="1"/>
</dbReference>
<evidence type="ECO:0000259" key="1">
    <source>
        <dbReference type="Pfam" id="PF16044"/>
    </source>
</evidence>
<evidence type="ECO:0000259" key="2">
    <source>
        <dbReference type="Pfam" id="PF22795"/>
    </source>
</evidence>
<feature type="domain" description="MKRN2 opposite strand protein-like N-terminal" evidence="2">
    <location>
        <begin position="18"/>
        <end position="49"/>
    </location>
</feature>
<dbReference type="Pfam" id="PF16044">
    <property type="entry name" value="DUF4796_C"/>
    <property type="match status" value="1"/>
</dbReference>
<evidence type="ECO:0000313" key="3">
    <source>
        <dbReference type="EMBL" id="CAD7235652.1"/>
    </source>
</evidence>
<dbReference type="EMBL" id="OB673990">
    <property type="protein sequence ID" value="CAD7235652.1"/>
    <property type="molecule type" value="Genomic_DNA"/>
</dbReference>
<accession>A0A7R8WVC8</accession>
<dbReference type="InterPro" id="IPR053921">
    <property type="entry name" value="MKRN2OS-like_C"/>
</dbReference>
<protein>
    <submittedName>
        <fullName evidence="3">Uncharacterized protein</fullName>
    </submittedName>
</protein>
<feature type="domain" description="MKRN2 opposite strand protein-like C-terminal" evidence="1">
    <location>
        <begin position="58"/>
        <end position="86"/>
    </location>
</feature>
<name>A0A7R8WVC8_9CRUS</name>
<dbReference type="Pfam" id="PF22795">
    <property type="entry name" value="DUF4796_N"/>
    <property type="match status" value="1"/>
</dbReference>
<reference evidence="3" key="1">
    <citation type="submission" date="2020-11" db="EMBL/GenBank/DDBJ databases">
        <authorList>
            <person name="Tran Van P."/>
        </authorList>
    </citation>
    <scope>NUCLEOTIDE SEQUENCE</scope>
</reference>
<proteinExistence type="predicted"/>
<dbReference type="PANTHER" id="PTHR33963">
    <property type="entry name" value="MKRN2 OPPOSITE STRAND PROTEIN"/>
    <property type="match status" value="1"/>
</dbReference>
<organism evidence="3">
    <name type="scientific">Cyprideis torosa</name>
    <dbReference type="NCBI Taxonomy" id="163714"/>
    <lineage>
        <taxon>Eukaryota</taxon>
        <taxon>Metazoa</taxon>
        <taxon>Ecdysozoa</taxon>
        <taxon>Arthropoda</taxon>
        <taxon>Crustacea</taxon>
        <taxon>Oligostraca</taxon>
        <taxon>Ostracoda</taxon>
        <taxon>Podocopa</taxon>
        <taxon>Podocopida</taxon>
        <taxon>Cytherocopina</taxon>
        <taxon>Cytheroidea</taxon>
        <taxon>Cytherideidae</taxon>
        <taxon>Cyprideis</taxon>
    </lineage>
</organism>
<dbReference type="InterPro" id="IPR032016">
    <property type="entry name" value="MKRN2OS-like"/>
</dbReference>